<reference evidence="2" key="2">
    <citation type="submission" date="2020-11" db="EMBL/GenBank/DDBJ databases">
        <authorList>
            <consortium name="DOE Joint Genome Institute"/>
            <person name="Kuo A."/>
            <person name="Miyauchi S."/>
            <person name="Kiss E."/>
            <person name="Drula E."/>
            <person name="Kohler A."/>
            <person name="Sanchez-Garcia M."/>
            <person name="Andreopoulos B."/>
            <person name="Barry K.W."/>
            <person name="Bonito G."/>
            <person name="Buee M."/>
            <person name="Carver A."/>
            <person name="Chen C."/>
            <person name="Cichocki N."/>
            <person name="Clum A."/>
            <person name="Culley D."/>
            <person name="Crous P.W."/>
            <person name="Fauchery L."/>
            <person name="Girlanda M."/>
            <person name="Hayes R."/>
            <person name="Keri Z."/>
            <person name="Labutti K."/>
            <person name="Lipzen A."/>
            <person name="Lombard V."/>
            <person name="Magnuson J."/>
            <person name="Maillard F."/>
            <person name="Morin E."/>
            <person name="Murat C."/>
            <person name="Nolan M."/>
            <person name="Ohm R."/>
            <person name="Pangilinan J."/>
            <person name="Pereira M."/>
            <person name="Perotto S."/>
            <person name="Peter M."/>
            <person name="Riley R."/>
            <person name="Sitrit Y."/>
            <person name="Stielow B."/>
            <person name="Szollosi G."/>
            <person name="Zifcakova L."/>
            <person name="Stursova M."/>
            <person name="Spatafora J.W."/>
            <person name="Tedersoo L."/>
            <person name="Vaario L.-M."/>
            <person name="Yamada A."/>
            <person name="Yan M."/>
            <person name="Wang P."/>
            <person name="Xu J."/>
            <person name="Bruns T."/>
            <person name="Baldrian P."/>
            <person name="Vilgalys R."/>
            <person name="Henrissat B."/>
            <person name="Grigoriev I.V."/>
            <person name="Hibbett D."/>
            <person name="Nagy L.G."/>
            <person name="Martin F.M."/>
        </authorList>
    </citation>
    <scope>NUCLEOTIDE SEQUENCE</scope>
    <source>
        <strain evidence="2">UH-Tt-Lm1</strain>
    </source>
</reference>
<sequence length="164" mass="17833">MSTRSPSSPPPSPRISTARLSLYNISQALIRIRRLRHGKPISSSSGPAPITHPSLPGAMSATKIPMNRDDEFICASGVDVPKLLRACRSTLLEQARKIGANVLVDEHWNVSITPQKTGEDGPYKVQIQYSANATRSDRRDPGRPVALDQAISVPGLMTIVKRSK</sequence>
<name>A0A9P6HM87_9AGAM</name>
<keyword evidence="3" id="KW-1185">Reference proteome</keyword>
<evidence type="ECO:0000256" key="1">
    <source>
        <dbReference type="SAM" id="MobiDB-lite"/>
    </source>
</evidence>
<dbReference type="AlphaFoldDB" id="A0A9P6HM87"/>
<accession>A0A9P6HM87</accession>
<proteinExistence type="predicted"/>
<protein>
    <submittedName>
        <fullName evidence="2">Uncharacterized protein</fullName>
    </submittedName>
</protein>
<organism evidence="2 3">
    <name type="scientific">Thelephora terrestris</name>
    <dbReference type="NCBI Taxonomy" id="56493"/>
    <lineage>
        <taxon>Eukaryota</taxon>
        <taxon>Fungi</taxon>
        <taxon>Dikarya</taxon>
        <taxon>Basidiomycota</taxon>
        <taxon>Agaricomycotina</taxon>
        <taxon>Agaricomycetes</taxon>
        <taxon>Thelephorales</taxon>
        <taxon>Thelephoraceae</taxon>
        <taxon>Thelephora</taxon>
    </lineage>
</organism>
<feature type="region of interest" description="Disordered" evidence="1">
    <location>
        <begin position="39"/>
        <end position="58"/>
    </location>
</feature>
<evidence type="ECO:0000313" key="2">
    <source>
        <dbReference type="EMBL" id="KAF9788310.1"/>
    </source>
</evidence>
<evidence type="ECO:0000313" key="3">
    <source>
        <dbReference type="Proteomes" id="UP000736335"/>
    </source>
</evidence>
<reference evidence="2" key="1">
    <citation type="journal article" date="2020" name="Nat. Commun.">
        <title>Large-scale genome sequencing of mycorrhizal fungi provides insights into the early evolution of symbiotic traits.</title>
        <authorList>
            <person name="Miyauchi S."/>
            <person name="Kiss E."/>
            <person name="Kuo A."/>
            <person name="Drula E."/>
            <person name="Kohler A."/>
            <person name="Sanchez-Garcia M."/>
            <person name="Morin E."/>
            <person name="Andreopoulos B."/>
            <person name="Barry K.W."/>
            <person name="Bonito G."/>
            <person name="Buee M."/>
            <person name="Carver A."/>
            <person name="Chen C."/>
            <person name="Cichocki N."/>
            <person name="Clum A."/>
            <person name="Culley D."/>
            <person name="Crous P.W."/>
            <person name="Fauchery L."/>
            <person name="Girlanda M."/>
            <person name="Hayes R.D."/>
            <person name="Keri Z."/>
            <person name="LaButti K."/>
            <person name="Lipzen A."/>
            <person name="Lombard V."/>
            <person name="Magnuson J."/>
            <person name="Maillard F."/>
            <person name="Murat C."/>
            <person name="Nolan M."/>
            <person name="Ohm R.A."/>
            <person name="Pangilinan J."/>
            <person name="Pereira M.F."/>
            <person name="Perotto S."/>
            <person name="Peter M."/>
            <person name="Pfister S."/>
            <person name="Riley R."/>
            <person name="Sitrit Y."/>
            <person name="Stielow J.B."/>
            <person name="Szollosi G."/>
            <person name="Zifcakova L."/>
            <person name="Stursova M."/>
            <person name="Spatafora J.W."/>
            <person name="Tedersoo L."/>
            <person name="Vaario L.M."/>
            <person name="Yamada A."/>
            <person name="Yan M."/>
            <person name="Wang P."/>
            <person name="Xu J."/>
            <person name="Bruns T."/>
            <person name="Baldrian P."/>
            <person name="Vilgalys R."/>
            <person name="Dunand C."/>
            <person name="Henrissat B."/>
            <person name="Grigoriev I.V."/>
            <person name="Hibbett D."/>
            <person name="Nagy L.G."/>
            <person name="Martin F.M."/>
        </authorList>
    </citation>
    <scope>NUCLEOTIDE SEQUENCE</scope>
    <source>
        <strain evidence="2">UH-Tt-Lm1</strain>
    </source>
</reference>
<comment type="caution">
    <text evidence="2">The sequence shown here is derived from an EMBL/GenBank/DDBJ whole genome shotgun (WGS) entry which is preliminary data.</text>
</comment>
<dbReference type="EMBL" id="WIUZ02000004">
    <property type="protein sequence ID" value="KAF9788310.1"/>
    <property type="molecule type" value="Genomic_DNA"/>
</dbReference>
<dbReference type="OrthoDB" id="3261081at2759"/>
<gene>
    <name evidence="2" type="ORF">BJ322DRAFT_622596</name>
</gene>
<dbReference type="Proteomes" id="UP000736335">
    <property type="component" value="Unassembled WGS sequence"/>
</dbReference>